<dbReference type="AlphaFoldDB" id="A0A0R0ADV7"/>
<dbReference type="GO" id="GO:0016491">
    <property type="term" value="F:oxidoreductase activity"/>
    <property type="evidence" value="ECO:0007669"/>
    <property type="project" value="InterPro"/>
</dbReference>
<gene>
    <name evidence="4" type="ORF">ARC78_14510</name>
</gene>
<organism evidence="4 5">
    <name type="scientific">Stenotrophomonas pictorum JCM 9942</name>
    <dbReference type="NCBI Taxonomy" id="1236960"/>
    <lineage>
        <taxon>Bacteria</taxon>
        <taxon>Pseudomonadati</taxon>
        <taxon>Pseudomonadota</taxon>
        <taxon>Gammaproteobacteria</taxon>
        <taxon>Lysobacterales</taxon>
        <taxon>Lysobacteraceae</taxon>
        <taxon>Stenotrophomonas</taxon>
    </lineage>
</organism>
<dbReference type="InterPro" id="IPR029039">
    <property type="entry name" value="Flavoprotein-like_sf"/>
</dbReference>
<dbReference type="GO" id="GO:0005829">
    <property type="term" value="C:cytosol"/>
    <property type="evidence" value="ECO:0007669"/>
    <property type="project" value="TreeGrafter"/>
</dbReference>
<dbReference type="RefSeq" id="WP_057506452.1">
    <property type="nucleotide sequence ID" value="NZ_LLXS01000044.1"/>
</dbReference>
<dbReference type="SUPFAM" id="SSF52218">
    <property type="entry name" value="Flavoproteins"/>
    <property type="match status" value="1"/>
</dbReference>
<evidence type="ECO:0000259" key="3">
    <source>
        <dbReference type="Pfam" id="PF03358"/>
    </source>
</evidence>
<evidence type="ECO:0000256" key="2">
    <source>
        <dbReference type="ARBA" id="ARBA00022643"/>
    </source>
</evidence>
<dbReference type="Pfam" id="PF03358">
    <property type="entry name" value="FMN_red"/>
    <property type="match status" value="1"/>
</dbReference>
<evidence type="ECO:0000313" key="5">
    <source>
        <dbReference type="Proteomes" id="UP000050836"/>
    </source>
</evidence>
<protein>
    <submittedName>
        <fullName evidence="4">Flavoprotein</fullName>
    </submittedName>
</protein>
<dbReference type="EMBL" id="LLXS01000044">
    <property type="protein sequence ID" value="KRG39684.1"/>
    <property type="molecule type" value="Genomic_DNA"/>
</dbReference>
<keyword evidence="2" id="KW-0285">Flavoprotein</keyword>
<keyword evidence="2" id="KW-0288">FMN</keyword>
<evidence type="ECO:0000256" key="1">
    <source>
        <dbReference type="ARBA" id="ARBA00001917"/>
    </source>
</evidence>
<proteinExistence type="predicted"/>
<dbReference type="PANTHER" id="PTHR30543">
    <property type="entry name" value="CHROMATE REDUCTASE"/>
    <property type="match status" value="1"/>
</dbReference>
<feature type="domain" description="NADPH-dependent FMN reductase-like" evidence="3">
    <location>
        <begin position="1"/>
        <end position="152"/>
    </location>
</feature>
<dbReference type="GO" id="GO:0010181">
    <property type="term" value="F:FMN binding"/>
    <property type="evidence" value="ECO:0007669"/>
    <property type="project" value="TreeGrafter"/>
</dbReference>
<comment type="cofactor">
    <cofactor evidence="1">
        <name>FMN</name>
        <dbReference type="ChEBI" id="CHEBI:58210"/>
    </cofactor>
</comment>
<comment type="caution">
    <text evidence="4">The sequence shown here is derived from an EMBL/GenBank/DDBJ whole genome shotgun (WGS) entry which is preliminary data.</text>
</comment>
<dbReference type="PANTHER" id="PTHR30543:SF21">
    <property type="entry name" value="NAD(P)H-DEPENDENT FMN REDUCTASE LOT6"/>
    <property type="match status" value="1"/>
</dbReference>
<dbReference type="InterPro" id="IPR050712">
    <property type="entry name" value="NAD(P)H-dep_reductase"/>
</dbReference>
<keyword evidence="5" id="KW-1185">Reference proteome</keyword>
<name>A0A0R0ADV7_9GAMM</name>
<dbReference type="Gene3D" id="3.40.50.360">
    <property type="match status" value="1"/>
</dbReference>
<dbReference type="InterPro" id="IPR005025">
    <property type="entry name" value="FMN_Rdtase-like_dom"/>
</dbReference>
<dbReference type="Proteomes" id="UP000050836">
    <property type="component" value="Unassembled WGS sequence"/>
</dbReference>
<accession>A0A0R0ADV7</accession>
<reference evidence="4 5" key="1">
    <citation type="submission" date="2015-10" db="EMBL/GenBank/DDBJ databases">
        <title>Genome sequencing and analysis of members of genus Stenotrophomonas.</title>
        <authorList>
            <person name="Patil P.P."/>
            <person name="Midha S."/>
            <person name="Patil P.B."/>
        </authorList>
    </citation>
    <scope>NUCLEOTIDE SEQUENCE [LARGE SCALE GENOMIC DNA]</scope>
    <source>
        <strain evidence="4 5">JCM 9942</strain>
    </source>
</reference>
<sequence>MKALLFLGSRRVSSPPQPPRLGERVAAFLAMHLRERFETQVVDPLAYPVSEVFKPAFAYNRGAKPQPLARLEDLIRESDAYVMLSPEYNHSMSPALADLLNHFPSSAFSFKPSLIATYSSGQWGGTRAAVNMRSFLAELGCLPVSAMVHFPSADQVFAQNGELLEGQDPARWERYAGRGVEQLYWWAAAASHQRQAIDPFGLSPAFSRTPAERNAPEA</sequence>
<evidence type="ECO:0000313" key="4">
    <source>
        <dbReference type="EMBL" id="KRG39684.1"/>
    </source>
</evidence>